<dbReference type="CDD" id="cd00167">
    <property type="entry name" value="SANT"/>
    <property type="match status" value="2"/>
</dbReference>
<dbReference type="PANTHER" id="PTHR45614">
    <property type="entry name" value="MYB PROTEIN-RELATED"/>
    <property type="match status" value="1"/>
</dbReference>
<evidence type="ECO:0000313" key="6">
    <source>
        <dbReference type="EMBL" id="GJN17119.1"/>
    </source>
</evidence>
<evidence type="ECO:0000256" key="2">
    <source>
        <dbReference type="ARBA" id="ARBA00023125"/>
    </source>
</evidence>
<keyword evidence="2" id="KW-0238">DNA-binding</keyword>
<feature type="domain" description="Myb-like" evidence="4">
    <location>
        <begin position="116"/>
        <end position="162"/>
    </location>
</feature>
<dbReference type="SUPFAM" id="SSF46689">
    <property type="entry name" value="Homeodomain-like"/>
    <property type="match status" value="1"/>
</dbReference>
<evidence type="ECO:0000256" key="1">
    <source>
        <dbReference type="ARBA" id="ARBA00022737"/>
    </source>
</evidence>
<reference evidence="6" key="2">
    <citation type="submission" date="2021-12" db="EMBL/GenBank/DDBJ databases">
        <title>Resequencing data analysis of finger millet.</title>
        <authorList>
            <person name="Hatakeyama M."/>
            <person name="Aluri S."/>
            <person name="Balachadran M.T."/>
            <person name="Sivarajan S.R."/>
            <person name="Poveda L."/>
            <person name="Shimizu-Inatsugi R."/>
            <person name="Schlapbach R."/>
            <person name="Sreeman S.M."/>
            <person name="Shimizu K.K."/>
        </authorList>
    </citation>
    <scope>NUCLEOTIDE SEQUENCE</scope>
</reference>
<dbReference type="InterPro" id="IPR017930">
    <property type="entry name" value="Myb_dom"/>
</dbReference>
<dbReference type="FunFam" id="1.10.10.60:FF:000010">
    <property type="entry name" value="Transcriptional activator Myb isoform A"/>
    <property type="match status" value="1"/>
</dbReference>
<comment type="caution">
    <text evidence="6">The sequence shown here is derived from an EMBL/GenBank/DDBJ whole genome shotgun (WGS) entry which is preliminary data.</text>
</comment>
<keyword evidence="7" id="KW-1185">Reference proteome</keyword>
<dbReference type="Proteomes" id="UP001054889">
    <property type="component" value="Unassembled WGS sequence"/>
</dbReference>
<dbReference type="InterPro" id="IPR001005">
    <property type="entry name" value="SANT/Myb"/>
</dbReference>
<evidence type="ECO:0000256" key="3">
    <source>
        <dbReference type="SAM" id="MobiDB-lite"/>
    </source>
</evidence>
<evidence type="ECO:0000259" key="5">
    <source>
        <dbReference type="PROSITE" id="PS51294"/>
    </source>
</evidence>
<organism evidence="6 7">
    <name type="scientific">Eleusine coracana subsp. coracana</name>
    <dbReference type="NCBI Taxonomy" id="191504"/>
    <lineage>
        <taxon>Eukaryota</taxon>
        <taxon>Viridiplantae</taxon>
        <taxon>Streptophyta</taxon>
        <taxon>Embryophyta</taxon>
        <taxon>Tracheophyta</taxon>
        <taxon>Spermatophyta</taxon>
        <taxon>Magnoliopsida</taxon>
        <taxon>Liliopsida</taxon>
        <taxon>Poales</taxon>
        <taxon>Poaceae</taxon>
        <taxon>PACMAD clade</taxon>
        <taxon>Chloridoideae</taxon>
        <taxon>Cynodonteae</taxon>
        <taxon>Eleusininae</taxon>
        <taxon>Eleusine</taxon>
    </lineage>
</organism>
<dbReference type="PANTHER" id="PTHR45614:SF74">
    <property type="entry name" value="MYB DOMAIN PROTEIN 118"/>
    <property type="match status" value="1"/>
</dbReference>
<dbReference type="SMART" id="SM00717">
    <property type="entry name" value="SANT"/>
    <property type="match status" value="2"/>
</dbReference>
<dbReference type="GO" id="GO:0000981">
    <property type="term" value="F:DNA-binding transcription factor activity, RNA polymerase II-specific"/>
    <property type="evidence" value="ECO:0007669"/>
    <property type="project" value="TreeGrafter"/>
</dbReference>
<dbReference type="AlphaFoldDB" id="A0AAV5E3V6"/>
<feature type="domain" description="HTH myb-type" evidence="5">
    <location>
        <begin position="172"/>
        <end position="218"/>
    </location>
</feature>
<dbReference type="PROSITE" id="PS51294">
    <property type="entry name" value="HTH_MYB"/>
    <property type="match status" value="2"/>
</dbReference>
<keyword evidence="1" id="KW-0677">Repeat</keyword>
<evidence type="ECO:0000259" key="4">
    <source>
        <dbReference type="PROSITE" id="PS50090"/>
    </source>
</evidence>
<dbReference type="Pfam" id="PF00249">
    <property type="entry name" value="Myb_DNA-binding"/>
    <property type="match status" value="2"/>
</dbReference>
<feature type="domain" description="Myb-like" evidence="4">
    <location>
        <begin position="172"/>
        <end position="214"/>
    </location>
</feature>
<name>A0AAV5E3V6_ELECO</name>
<dbReference type="InterPro" id="IPR050560">
    <property type="entry name" value="MYB_TF"/>
</dbReference>
<proteinExistence type="predicted"/>
<sequence length="396" mass="43038">MAAGSSVPIDDMQAPPLMEDWMHMRYLGSFYHGGQDARFQNGVAPASMYAAAADQLPVDMNSLVARIGMTPAGFEMPDGALAATGFGAVGGVPAEVAMARQQLAGGDGGRPQAPLKASWTEEEDSILRNMVVLHGERKWSVIAQCLPGRIGKQCRERWINHLRPDIKQNDIWTEEEDRKLISAHKHMGNRWSSIAEYLPGRSENAVKNHWNATLRSLKAKRRLKKKKSEQAPPGQYSVLEDYIRSKYQEGGMPAAPPPPHHLAFSDLLSPAVHDAPVASSPIATAPGISFTGNSSAAGSPNPGMLNLNMPPQLPDLDLNLNTISDLQEYSPNPTYAMSVSAPASQLQLAPQDTRQVCSSLDLFPFTPYINLLSSDHGSYHEGASSSNPEANGYYKW</sequence>
<dbReference type="GO" id="GO:0000978">
    <property type="term" value="F:RNA polymerase II cis-regulatory region sequence-specific DNA binding"/>
    <property type="evidence" value="ECO:0007669"/>
    <property type="project" value="TreeGrafter"/>
</dbReference>
<dbReference type="GO" id="GO:0005634">
    <property type="term" value="C:nucleus"/>
    <property type="evidence" value="ECO:0007669"/>
    <property type="project" value="TreeGrafter"/>
</dbReference>
<dbReference type="InterPro" id="IPR009057">
    <property type="entry name" value="Homeodomain-like_sf"/>
</dbReference>
<reference evidence="6" key="1">
    <citation type="journal article" date="2018" name="DNA Res.">
        <title>Multiple hybrid de novo genome assembly of finger millet, an orphan allotetraploid crop.</title>
        <authorList>
            <person name="Hatakeyama M."/>
            <person name="Aluri S."/>
            <person name="Balachadran M.T."/>
            <person name="Sivarajan S.R."/>
            <person name="Patrignani A."/>
            <person name="Gruter S."/>
            <person name="Poveda L."/>
            <person name="Shimizu-Inatsugi R."/>
            <person name="Baeten J."/>
            <person name="Francoijs K.J."/>
            <person name="Nataraja K.N."/>
            <person name="Reddy Y.A.N."/>
            <person name="Phadnis S."/>
            <person name="Ravikumar R.L."/>
            <person name="Schlapbach R."/>
            <person name="Sreeman S.M."/>
            <person name="Shimizu K.K."/>
        </authorList>
    </citation>
    <scope>NUCLEOTIDE SEQUENCE</scope>
</reference>
<protein>
    <submittedName>
        <fullName evidence="6">Uncharacterized protein</fullName>
    </submittedName>
</protein>
<accession>A0AAV5E3V6</accession>
<dbReference type="PROSITE" id="PS50090">
    <property type="entry name" value="MYB_LIKE"/>
    <property type="match status" value="2"/>
</dbReference>
<dbReference type="EMBL" id="BQKI01000073">
    <property type="protein sequence ID" value="GJN17119.1"/>
    <property type="molecule type" value="Genomic_DNA"/>
</dbReference>
<feature type="domain" description="HTH myb-type" evidence="5">
    <location>
        <begin position="116"/>
        <end position="166"/>
    </location>
</feature>
<dbReference type="Gene3D" id="1.10.10.60">
    <property type="entry name" value="Homeodomain-like"/>
    <property type="match status" value="2"/>
</dbReference>
<evidence type="ECO:0000313" key="7">
    <source>
        <dbReference type="Proteomes" id="UP001054889"/>
    </source>
</evidence>
<feature type="region of interest" description="Disordered" evidence="3">
    <location>
        <begin position="377"/>
        <end position="396"/>
    </location>
</feature>
<gene>
    <name evidence="6" type="primary">gb04162</name>
    <name evidence="6" type="ORF">PR202_gb04162</name>
</gene>